<dbReference type="Proteomes" id="UP000243425">
    <property type="component" value="Nucleomorph 3"/>
</dbReference>
<dbReference type="EMBL" id="DQ158858">
    <property type="protein sequence ID" value="ABA27391.1"/>
    <property type="molecule type" value="Genomic_DNA"/>
</dbReference>
<geneLocation type="nucleomorph" evidence="1"/>
<dbReference type="GeneID" id="5788277"/>
<dbReference type="InterPro" id="IPR021920">
    <property type="entry name" value="DUF3531"/>
</dbReference>
<evidence type="ECO:0000313" key="1">
    <source>
        <dbReference type="EMBL" id="ABA27391.1"/>
    </source>
</evidence>
<reference evidence="1 2" key="1">
    <citation type="journal article" date="2006" name="Proc. Natl. Acad. Sci. U.S.A.">
        <title>Complete nucleotide sequence of the chlorarachniophyte nucleomorph: nature's smallest nucleus.</title>
        <authorList>
            <person name="Gilson P.R."/>
            <person name="Su V."/>
            <person name="Slamovits C.H."/>
            <person name="Reith M.E."/>
            <person name="Keeling P.J."/>
            <person name="McFadden G.I."/>
        </authorList>
    </citation>
    <scope>NUCLEOTIDE SEQUENCE [LARGE SCALE GENOMIC DNA]</scope>
    <source>
        <strain evidence="2">CCMP621</strain>
    </source>
</reference>
<sequence length="199" mass="23701">MIKFKSKANSCYKQKKLYKFPIWFKYALPNDESNNNKINLIYSKYNCIKLFFNDIESSQDTFIHSYTKNEKFNNHFRIENNIKNFYNIKINIYFKEKVNLENKKILKEIILSWFLLGSYGAYSTEILEEKSVTDSTDQRSFEYENQSGFHSIDLFTFKNNFCTLIVNLGAVDDYVINILLNSLRGFNVQNDCIEFIKLH</sequence>
<dbReference type="AlphaFoldDB" id="Q3LVX4"/>
<protein>
    <submittedName>
        <fullName evidence="1">Uncharacterized protein</fullName>
    </submittedName>
</protein>
<dbReference type="Pfam" id="PF12049">
    <property type="entry name" value="DUF3531"/>
    <property type="match status" value="1"/>
</dbReference>
<keyword evidence="1" id="KW-0542">Nucleomorph</keyword>
<accession>Q3LVX4</accession>
<proteinExistence type="predicted"/>
<dbReference type="RefSeq" id="XP_001713003.1">
    <property type="nucleotide sequence ID" value="XM_001712951.1"/>
</dbReference>
<evidence type="ECO:0000313" key="2">
    <source>
        <dbReference type="Proteomes" id="UP000243425"/>
    </source>
</evidence>
<name>Q3LVX4_BIGNA</name>
<organism evidence="1 2">
    <name type="scientific">Bigelowiella natans</name>
    <name type="common">Pedinomonas minutissima</name>
    <name type="synonym">Chlorarachnion sp. (strain CCMP621)</name>
    <dbReference type="NCBI Taxonomy" id="227086"/>
    <lineage>
        <taxon>Eukaryota</taxon>
        <taxon>Sar</taxon>
        <taxon>Rhizaria</taxon>
        <taxon>Cercozoa</taxon>
        <taxon>Chlorarachniophyceae</taxon>
        <taxon>Bigelowiella</taxon>
    </lineage>
</organism>